<feature type="compositionally biased region" description="Basic and acidic residues" evidence="1">
    <location>
        <begin position="224"/>
        <end position="233"/>
    </location>
</feature>
<organism evidence="2 3">
    <name type="scientific">Mucor plumbeus</name>
    <dbReference type="NCBI Taxonomy" id="97098"/>
    <lineage>
        <taxon>Eukaryota</taxon>
        <taxon>Fungi</taxon>
        <taxon>Fungi incertae sedis</taxon>
        <taxon>Mucoromycota</taxon>
        <taxon>Mucoromycotina</taxon>
        <taxon>Mucoromycetes</taxon>
        <taxon>Mucorales</taxon>
        <taxon>Mucorineae</taxon>
        <taxon>Mucoraceae</taxon>
        <taxon>Mucor</taxon>
    </lineage>
</organism>
<gene>
    <name evidence="2" type="ORF">INT46_010954</name>
</gene>
<dbReference type="AlphaFoldDB" id="A0A8H7QMQ6"/>
<name>A0A8H7QMQ6_9FUNG</name>
<keyword evidence="3" id="KW-1185">Reference proteome</keyword>
<dbReference type="EMBL" id="JAEPRC010000530">
    <property type="protein sequence ID" value="KAG2195356.1"/>
    <property type="molecule type" value="Genomic_DNA"/>
</dbReference>
<reference evidence="2" key="1">
    <citation type="submission" date="2020-12" db="EMBL/GenBank/DDBJ databases">
        <title>Metabolic potential, ecology and presence of endohyphal bacteria is reflected in genomic diversity of Mucoromycotina.</title>
        <authorList>
            <person name="Muszewska A."/>
            <person name="Okrasinska A."/>
            <person name="Steczkiewicz K."/>
            <person name="Drgas O."/>
            <person name="Orlowska M."/>
            <person name="Perlinska-Lenart U."/>
            <person name="Aleksandrzak-Piekarczyk T."/>
            <person name="Szatraj K."/>
            <person name="Zielenkiewicz U."/>
            <person name="Pilsyk S."/>
            <person name="Malc E."/>
            <person name="Mieczkowski P."/>
            <person name="Kruszewska J.S."/>
            <person name="Biernat P."/>
            <person name="Pawlowska J."/>
        </authorList>
    </citation>
    <scope>NUCLEOTIDE SEQUENCE</scope>
    <source>
        <strain evidence="2">CBS 226.32</strain>
    </source>
</reference>
<evidence type="ECO:0000313" key="3">
    <source>
        <dbReference type="Proteomes" id="UP000650833"/>
    </source>
</evidence>
<dbReference type="InterPro" id="IPR032710">
    <property type="entry name" value="NTF2-like_dom_sf"/>
</dbReference>
<protein>
    <submittedName>
        <fullName evidence="2">Uncharacterized protein</fullName>
    </submittedName>
</protein>
<comment type="caution">
    <text evidence="2">The sequence shown here is derived from an EMBL/GenBank/DDBJ whole genome shotgun (WGS) entry which is preliminary data.</text>
</comment>
<dbReference type="Gene3D" id="3.10.450.50">
    <property type="match status" value="1"/>
</dbReference>
<evidence type="ECO:0000313" key="2">
    <source>
        <dbReference type="EMBL" id="KAG2195356.1"/>
    </source>
</evidence>
<dbReference type="OrthoDB" id="5440at2759"/>
<dbReference type="Proteomes" id="UP000650833">
    <property type="component" value="Unassembled WGS sequence"/>
</dbReference>
<evidence type="ECO:0000256" key="1">
    <source>
        <dbReference type="SAM" id="MobiDB-lite"/>
    </source>
</evidence>
<proteinExistence type="predicted"/>
<dbReference type="SUPFAM" id="SSF54427">
    <property type="entry name" value="NTF2-like"/>
    <property type="match status" value="1"/>
</dbReference>
<sequence length="310" mass="34625">MLASSSATTTTTTAATATAAIAEVWDSYKNKRTNTELYSENAVVMFVPSSVGVRGNAQIRKFFLNPQFSEKVNSVKEAVYNTVASNHKLIEEVTWTVHFHTGECKWLVPQLDDRYLMNATIKFPVTTSVAFDKSDNKIESIRYFWDQASVLKQLKVISDKVQWPVIGEQQIEVLRSPQTVRLTGLNAEEVNIDHQQTQKEQQQNQFGKFYYKIQIFGPVDPKDQVRSPVRHAEPNAPPARNIFTYQPPSERPLVAPSNKLNSSFSFTHDDGSTAAANKLSSALSKTNITQSKSMPAAGKVTPQITRNIIG</sequence>
<feature type="region of interest" description="Disordered" evidence="1">
    <location>
        <begin position="224"/>
        <end position="252"/>
    </location>
</feature>
<accession>A0A8H7QMQ6</accession>